<feature type="chain" id="PRO_5035251937" description="NodB homology domain-containing protein" evidence="1">
    <location>
        <begin position="27"/>
        <end position="547"/>
    </location>
</feature>
<dbReference type="AlphaFoldDB" id="A0A8J2WQH7"/>
<gene>
    <name evidence="3" type="ORF">DGAL_LOCUS15597</name>
</gene>
<dbReference type="GO" id="GO:0016810">
    <property type="term" value="F:hydrolase activity, acting on carbon-nitrogen (but not peptide) bonds"/>
    <property type="evidence" value="ECO:0007669"/>
    <property type="project" value="InterPro"/>
</dbReference>
<evidence type="ECO:0000259" key="2">
    <source>
        <dbReference type="Pfam" id="PF01522"/>
    </source>
</evidence>
<evidence type="ECO:0000313" key="4">
    <source>
        <dbReference type="Proteomes" id="UP000789390"/>
    </source>
</evidence>
<organism evidence="3 4">
    <name type="scientific">Daphnia galeata</name>
    <dbReference type="NCBI Taxonomy" id="27404"/>
    <lineage>
        <taxon>Eukaryota</taxon>
        <taxon>Metazoa</taxon>
        <taxon>Ecdysozoa</taxon>
        <taxon>Arthropoda</taxon>
        <taxon>Crustacea</taxon>
        <taxon>Branchiopoda</taxon>
        <taxon>Diplostraca</taxon>
        <taxon>Cladocera</taxon>
        <taxon>Anomopoda</taxon>
        <taxon>Daphniidae</taxon>
        <taxon>Daphnia</taxon>
    </lineage>
</organism>
<dbReference type="EMBL" id="CAKKLH010000319">
    <property type="protein sequence ID" value="CAH0111940.1"/>
    <property type="molecule type" value="Genomic_DNA"/>
</dbReference>
<keyword evidence="1" id="KW-0732">Signal</keyword>
<feature type="domain" description="NodB homology" evidence="2">
    <location>
        <begin position="63"/>
        <end position="192"/>
    </location>
</feature>
<comment type="caution">
    <text evidence="3">The sequence shown here is derived from an EMBL/GenBank/DDBJ whole genome shotgun (WGS) entry which is preliminary data.</text>
</comment>
<dbReference type="PANTHER" id="PTHR45985:SF8">
    <property type="entry name" value="CHITIN DEACETYLASE-LIKE 9, ISOFORM A"/>
    <property type="match status" value="1"/>
</dbReference>
<name>A0A8J2WQH7_9CRUS</name>
<accession>A0A8J2WQH7</accession>
<dbReference type="CDD" id="cd10975">
    <property type="entry name" value="CE4_CDA_like_2"/>
    <property type="match status" value="1"/>
</dbReference>
<dbReference type="InterPro" id="IPR011330">
    <property type="entry name" value="Glyco_hydro/deAcase_b/a-brl"/>
</dbReference>
<proteinExistence type="predicted"/>
<evidence type="ECO:0000256" key="1">
    <source>
        <dbReference type="SAM" id="SignalP"/>
    </source>
</evidence>
<dbReference type="Pfam" id="PF01522">
    <property type="entry name" value="Polysacc_deac_1"/>
    <property type="match status" value="1"/>
</dbReference>
<dbReference type="Gene3D" id="3.20.20.370">
    <property type="entry name" value="Glycoside hydrolase/deacetylase"/>
    <property type="match status" value="1"/>
</dbReference>
<sequence>MLCMMSRFNCWLILLVMLNVLEITQSLNEKPALANCDSTTCVLPDCLCMSTNPPMGLHPEEIPQMVFITFDDAISDWMYPTYQRIFGNRTNPNGCDISMTFYVTHEGTNYQLVNEFFNRGNEIASHTVTHKNENPYWMNTTVDFWKIEAGRQREIINTYSNVPFDKIQGFRAPYLQTGGDATFTALQSLGMNFDSSLPSIKFMDPPIWPFTMDFGVTHDCVIAPCSNETHPGFWDVPMVALQSGENGSVCSMADSCLSNGNLTAREVFDYFMFNFERYNKTRAPFGIYQHIYWIVNDMAVLEGFLEFLDYLTALDYVYIVPVSKGIEWMRNPVTLAQMKEKDFFSCDPIDRVPCPTPQVCRYNESIPGGQRNMGSCIPCPAEYPWLENQRSVSTTPLFSPSIAAAKQPEIVADCVIAPYTNETHPGLWDIPMVVFQNGENGKVCSMPDFFRFPSDTILTASEIFDCFMFNFERYNNIRTPFVSKGIEWIKNPTTLAQMADNNIFDCDREPVPCSEPQVCYYPESVPGGEQSMGSCVPCPAEFPWLDV</sequence>
<keyword evidence="4" id="KW-1185">Reference proteome</keyword>
<feature type="signal peptide" evidence="1">
    <location>
        <begin position="1"/>
        <end position="26"/>
    </location>
</feature>
<dbReference type="InterPro" id="IPR002509">
    <property type="entry name" value="NODB_dom"/>
</dbReference>
<dbReference type="PANTHER" id="PTHR45985">
    <property type="match status" value="1"/>
</dbReference>
<evidence type="ECO:0000313" key="3">
    <source>
        <dbReference type="EMBL" id="CAH0111940.1"/>
    </source>
</evidence>
<reference evidence="3" key="1">
    <citation type="submission" date="2021-11" db="EMBL/GenBank/DDBJ databases">
        <authorList>
            <person name="Schell T."/>
        </authorList>
    </citation>
    <scope>NUCLEOTIDE SEQUENCE</scope>
    <source>
        <strain evidence="3">M5</strain>
    </source>
</reference>
<dbReference type="OrthoDB" id="504708at2759"/>
<protein>
    <recommendedName>
        <fullName evidence="2">NodB homology domain-containing protein</fullName>
    </recommendedName>
</protein>
<dbReference type="GO" id="GO:0005975">
    <property type="term" value="P:carbohydrate metabolic process"/>
    <property type="evidence" value="ECO:0007669"/>
    <property type="project" value="InterPro"/>
</dbReference>
<dbReference type="InterPro" id="IPR052740">
    <property type="entry name" value="CE4"/>
</dbReference>
<dbReference type="Proteomes" id="UP000789390">
    <property type="component" value="Unassembled WGS sequence"/>
</dbReference>
<dbReference type="SUPFAM" id="SSF88713">
    <property type="entry name" value="Glycoside hydrolase/deacetylase"/>
    <property type="match status" value="1"/>
</dbReference>